<evidence type="ECO:0000256" key="1">
    <source>
        <dbReference type="ARBA" id="ARBA00022884"/>
    </source>
</evidence>
<dbReference type="InterPro" id="IPR050502">
    <property type="entry name" value="Euk_RNA-bind_prot"/>
</dbReference>
<feature type="domain" description="RRM" evidence="3">
    <location>
        <begin position="8"/>
        <end position="78"/>
    </location>
</feature>
<dbReference type="SUPFAM" id="SSF54928">
    <property type="entry name" value="RNA-binding domain, RBD"/>
    <property type="match status" value="1"/>
</dbReference>
<accession>A0A8J4Y6Z0</accession>
<evidence type="ECO:0000259" key="3">
    <source>
        <dbReference type="PROSITE" id="PS50102"/>
    </source>
</evidence>
<evidence type="ECO:0000313" key="4">
    <source>
        <dbReference type="EMBL" id="KAG0718371.1"/>
    </source>
</evidence>
<keyword evidence="1 2" id="KW-0694">RNA-binding</keyword>
<proteinExistence type="predicted"/>
<organism evidence="4 5">
    <name type="scientific">Chionoecetes opilio</name>
    <name type="common">Atlantic snow crab</name>
    <name type="synonym">Cancer opilio</name>
    <dbReference type="NCBI Taxonomy" id="41210"/>
    <lineage>
        <taxon>Eukaryota</taxon>
        <taxon>Metazoa</taxon>
        <taxon>Ecdysozoa</taxon>
        <taxon>Arthropoda</taxon>
        <taxon>Crustacea</taxon>
        <taxon>Multicrustacea</taxon>
        <taxon>Malacostraca</taxon>
        <taxon>Eumalacostraca</taxon>
        <taxon>Eucarida</taxon>
        <taxon>Decapoda</taxon>
        <taxon>Pleocyemata</taxon>
        <taxon>Brachyura</taxon>
        <taxon>Eubrachyura</taxon>
        <taxon>Majoidea</taxon>
        <taxon>Majidae</taxon>
        <taxon>Chionoecetes</taxon>
    </lineage>
</organism>
<keyword evidence="5" id="KW-1185">Reference proteome</keyword>
<evidence type="ECO:0000313" key="5">
    <source>
        <dbReference type="Proteomes" id="UP000770661"/>
    </source>
</evidence>
<dbReference type="SMART" id="SM00360">
    <property type="entry name" value="RRM"/>
    <property type="match status" value="1"/>
</dbReference>
<dbReference type="PANTHER" id="PTHR48025">
    <property type="entry name" value="OS02G0815200 PROTEIN"/>
    <property type="match status" value="1"/>
</dbReference>
<dbReference type="PROSITE" id="PS50102">
    <property type="entry name" value="RRM"/>
    <property type="match status" value="1"/>
</dbReference>
<dbReference type="PANTHER" id="PTHR48025:SF1">
    <property type="entry name" value="RRM DOMAIN-CONTAINING PROTEIN"/>
    <property type="match status" value="1"/>
</dbReference>
<name>A0A8J4Y6Z0_CHIOP</name>
<dbReference type="GO" id="GO:0003729">
    <property type="term" value="F:mRNA binding"/>
    <property type="evidence" value="ECO:0007669"/>
    <property type="project" value="TreeGrafter"/>
</dbReference>
<dbReference type="EMBL" id="JACEEZ010016177">
    <property type="protein sequence ID" value="KAG0718371.1"/>
    <property type="molecule type" value="Genomic_DNA"/>
</dbReference>
<gene>
    <name evidence="4" type="primary">lark_4</name>
    <name evidence="4" type="ORF">GWK47_052548</name>
</gene>
<evidence type="ECO:0000256" key="2">
    <source>
        <dbReference type="PROSITE-ProRule" id="PRU00176"/>
    </source>
</evidence>
<dbReference type="Gene3D" id="3.30.70.330">
    <property type="match status" value="1"/>
</dbReference>
<dbReference type="AlphaFoldDB" id="A0A8J4Y6Z0"/>
<comment type="caution">
    <text evidence="4">The sequence shown here is derived from an EMBL/GenBank/DDBJ whole genome shotgun (WGS) entry which is preliminary data.</text>
</comment>
<reference evidence="4" key="1">
    <citation type="submission" date="2020-07" db="EMBL/GenBank/DDBJ databases">
        <title>The High-quality genome of the commercially important snow crab, Chionoecetes opilio.</title>
        <authorList>
            <person name="Jeong J.-H."/>
            <person name="Ryu S."/>
        </authorList>
    </citation>
    <scope>NUCLEOTIDE SEQUENCE</scope>
    <source>
        <strain evidence="4">MADBK_172401_WGS</strain>
        <tissue evidence="4">Digestive gland</tissue>
    </source>
</reference>
<dbReference type="InterPro" id="IPR012677">
    <property type="entry name" value="Nucleotide-bd_a/b_plait_sf"/>
</dbReference>
<protein>
    <submittedName>
        <fullName evidence="4">RNA-binding protein lark</fullName>
    </submittedName>
</protein>
<dbReference type="InterPro" id="IPR035979">
    <property type="entry name" value="RBD_domain_sf"/>
</dbReference>
<dbReference type="OrthoDB" id="79941at2759"/>
<sequence>MPVRGNTFKIFVGNLSDRSAGPDIRELFEEHGTVVEADVVKNYGFVHMEKEDEGQAAIEALNGHSLHGKGVEVRTGVEWNWVCEVDDWVCEVDDWVCEVDDRVCEVDDRVLLRWMTGCVRWMTGCEVDDWVVEVDDKGG</sequence>
<dbReference type="Pfam" id="PF00076">
    <property type="entry name" value="RRM_1"/>
    <property type="match status" value="1"/>
</dbReference>
<dbReference type="Proteomes" id="UP000770661">
    <property type="component" value="Unassembled WGS sequence"/>
</dbReference>
<dbReference type="InterPro" id="IPR000504">
    <property type="entry name" value="RRM_dom"/>
</dbReference>
<dbReference type="GO" id="GO:0005634">
    <property type="term" value="C:nucleus"/>
    <property type="evidence" value="ECO:0007669"/>
    <property type="project" value="TreeGrafter"/>
</dbReference>